<protein>
    <recommendedName>
        <fullName evidence="1">DUF7918 domain-containing protein</fullName>
    </recommendedName>
</protein>
<dbReference type="PANTHER" id="PTHR36223">
    <property type="entry name" value="BETA-LACTAMASE-TYPE TRANSPEPTIDASE FOLD DOMAIN CONTAINING PROTEIN"/>
    <property type="match status" value="1"/>
</dbReference>
<reference evidence="2 3" key="1">
    <citation type="submission" date="2016-03" db="EMBL/GenBank/DDBJ databases">
        <title>Draft genome sequence of the Fonsecaea monophora CBS 269.37.</title>
        <authorList>
            <person name="Bombassaro A."/>
            <person name="Vinicius W.A."/>
            <person name="De Hoog S."/>
            <person name="Sun J."/>
            <person name="Souza E.M."/>
            <person name="Raittz R.T."/>
            <person name="Costa F."/>
            <person name="Leao A.C."/>
            <person name="Tadra-Sfeir M.Z."/>
            <person name="Baura V."/>
            <person name="Balsanelli E."/>
            <person name="Pedrosa F.O."/>
            <person name="Moreno L.F."/>
            <person name="Steffens M.B."/>
            <person name="Xi L."/>
            <person name="Bocca A.L."/>
            <person name="Felipe M.S."/>
            <person name="Teixeira M."/>
            <person name="Telles Filho F.Q."/>
            <person name="Azevedo C.M."/>
            <person name="Gomes R."/>
            <person name="Vicente V.A."/>
        </authorList>
    </citation>
    <scope>NUCLEOTIDE SEQUENCE [LARGE SCALE GENOMIC DNA]</scope>
    <source>
        <strain evidence="2 3">CBS 269.37</strain>
    </source>
</reference>
<feature type="domain" description="DUF7918" evidence="1">
    <location>
        <begin position="7"/>
        <end position="231"/>
    </location>
</feature>
<organism evidence="2 3">
    <name type="scientific">Fonsecaea monophora</name>
    <dbReference type="NCBI Taxonomy" id="254056"/>
    <lineage>
        <taxon>Eukaryota</taxon>
        <taxon>Fungi</taxon>
        <taxon>Dikarya</taxon>
        <taxon>Ascomycota</taxon>
        <taxon>Pezizomycotina</taxon>
        <taxon>Eurotiomycetes</taxon>
        <taxon>Chaetothyriomycetidae</taxon>
        <taxon>Chaetothyriales</taxon>
        <taxon>Herpotrichiellaceae</taxon>
        <taxon>Fonsecaea</taxon>
    </lineage>
</organism>
<evidence type="ECO:0000313" key="2">
    <source>
        <dbReference type="EMBL" id="OAG44136.1"/>
    </source>
</evidence>
<dbReference type="EMBL" id="LVKK01000006">
    <property type="protein sequence ID" value="OAG44136.1"/>
    <property type="molecule type" value="Genomic_DNA"/>
</dbReference>
<dbReference type="AlphaFoldDB" id="A0A177FKA6"/>
<gene>
    <name evidence="2" type="ORF">AYO21_01593</name>
</gene>
<evidence type="ECO:0000259" key="1">
    <source>
        <dbReference type="Pfam" id="PF25534"/>
    </source>
</evidence>
<keyword evidence="3" id="KW-1185">Reference proteome</keyword>
<dbReference type="Proteomes" id="UP000077002">
    <property type="component" value="Unassembled WGS sequence"/>
</dbReference>
<evidence type="ECO:0000313" key="3">
    <source>
        <dbReference type="Proteomes" id="UP000077002"/>
    </source>
</evidence>
<dbReference type="InterPro" id="IPR057678">
    <property type="entry name" value="DUF7918"/>
</dbReference>
<dbReference type="RefSeq" id="XP_022516088.1">
    <property type="nucleotide sequence ID" value="XM_022651575.1"/>
</dbReference>
<dbReference type="PANTHER" id="PTHR36223:SF1">
    <property type="entry name" value="TRANSCRIPTION ELONGATION FACTOR EAF N-TERMINAL DOMAIN-CONTAINING PROTEIN"/>
    <property type="match status" value="1"/>
</dbReference>
<sequence>MAVIKEVEVAIVVDDEKIQEYHPPPEDTSEDAKYLSSDTQVRYIQGIPGANFQIECKIREGFRFGAADLLTFCVNIDGTRFRGRCCHKERYQELDVWSSRIHGVKETTSSGCGQQLRRFRWNNLSSIDHDYRPEDKERYQNLGSIKVEVWKQRDIGMDGTLVRVKDFATGPVSEKAIKGAAIDMRASLDPPQPCRNSTLHHGANIENKPYAVFVFKYRSKEALQAVGILERPEMPQPLEERDVETMSPDELKELARRLKAAQEAQRIKFKKENADANLAQLAELKRNRDSGHDDEDEVNFVGERPVKRICSTVAVLDDSD</sequence>
<name>A0A177FKA6_9EURO</name>
<comment type="caution">
    <text evidence="2">The sequence shown here is derived from an EMBL/GenBank/DDBJ whole genome shotgun (WGS) entry which is preliminary data.</text>
</comment>
<dbReference type="OrthoDB" id="3364132at2759"/>
<dbReference type="GeneID" id="34596771"/>
<proteinExistence type="predicted"/>
<accession>A0A177FKA6</accession>
<dbReference type="Pfam" id="PF25534">
    <property type="entry name" value="DUF7918"/>
    <property type="match status" value="1"/>
</dbReference>